<sequence>MELARRHLDLVGVVSFKYSLEEHYQRWGRVKGVGVHAQALASQDGEVPTQAQRGNPGAIHELVECPLHLDLEQAVHVSQPATRAHAQRTEEGIHSGRPDATVVARSVHELDVEVGGGEDGKPSLVRGLGQVEGHREARPGVGQDDVERAGVEVVGVCGEVPFADAPGGRPDAVLDAGLQRLIVHVEDRDLSGGAREEEEEEETGEGDEILRSVQHLLHYFCCDLYDKREMYRYAAIGRERLSAFISQH</sequence>
<gene>
    <name evidence="2" type="ORF">STAS_13886</name>
</gene>
<reference evidence="3" key="1">
    <citation type="journal article" date="2019" name="Curr. Biol.">
        <title>Genome Sequence of Striga asiatica Provides Insight into the Evolution of Plant Parasitism.</title>
        <authorList>
            <person name="Yoshida S."/>
            <person name="Kim S."/>
            <person name="Wafula E.K."/>
            <person name="Tanskanen J."/>
            <person name="Kim Y.M."/>
            <person name="Honaas L."/>
            <person name="Yang Z."/>
            <person name="Spallek T."/>
            <person name="Conn C.E."/>
            <person name="Ichihashi Y."/>
            <person name="Cheong K."/>
            <person name="Cui S."/>
            <person name="Der J.P."/>
            <person name="Gundlach H."/>
            <person name="Jiao Y."/>
            <person name="Hori C."/>
            <person name="Ishida J.K."/>
            <person name="Kasahara H."/>
            <person name="Kiba T."/>
            <person name="Kim M.S."/>
            <person name="Koo N."/>
            <person name="Laohavisit A."/>
            <person name="Lee Y.H."/>
            <person name="Lumba S."/>
            <person name="McCourt P."/>
            <person name="Mortimer J.C."/>
            <person name="Mutuku J.M."/>
            <person name="Nomura T."/>
            <person name="Sasaki-Sekimoto Y."/>
            <person name="Seto Y."/>
            <person name="Wang Y."/>
            <person name="Wakatake T."/>
            <person name="Sakakibara H."/>
            <person name="Demura T."/>
            <person name="Yamaguchi S."/>
            <person name="Yoneyama K."/>
            <person name="Manabe R.I."/>
            <person name="Nelson D.C."/>
            <person name="Schulman A.H."/>
            <person name="Timko M.P."/>
            <person name="dePamphilis C.W."/>
            <person name="Choi D."/>
            <person name="Shirasu K."/>
        </authorList>
    </citation>
    <scope>NUCLEOTIDE SEQUENCE [LARGE SCALE GENOMIC DNA]</scope>
    <source>
        <strain evidence="3">cv. UVA1</strain>
    </source>
</reference>
<keyword evidence="3" id="KW-1185">Reference proteome</keyword>
<evidence type="ECO:0000313" key="3">
    <source>
        <dbReference type="Proteomes" id="UP000325081"/>
    </source>
</evidence>
<organism evidence="2 3">
    <name type="scientific">Striga asiatica</name>
    <name type="common">Asiatic witchweed</name>
    <name type="synonym">Buchnera asiatica</name>
    <dbReference type="NCBI Taxonomy" id="4170"/>
    <lineage>
        <taxon>Eukaryota</taxon>
        <taxon>Viridiplantae</taxon>
        <taxon>Streptophyta</taxon>
        <taxon>Embryophyta</taxon>
        <taxon>Tracheophyta</taxon>
        <taxon>Spermatophyta</taxon>
        <taxon>Magnoliopsida</taxon>
        <taxon>eudicotyledons</taxon>
        <taxon>Gunneridae</taxon>
        <taxon>Pentapetalae</taxon>
        <taxon>asterids</taxon>
        <taxon>lamiids</taxon>
        <taxon>Lamiales</taxon>
        <taxon>Orobanchaceae</taxon>
        <taxon>Buchnereae</taxon>
        <taxon>Striga</taxon>
    </lineage>
</organism>
<evidence type="ECO:0000256" key="1">
    <source>
        <dbReference type="SAM" id="MobiDB-lite"/>
    </source>
</evidence>
<dbReference type="AlphaFoldDB" id="A0A5A7PXI5"/>
<name>A0A5A7PXI5_STRAF</name>
<proteinExistence type="predicted"/>
<protein>
    <submittedName>
        <fullName evidence="2">E3 ubiquitin-protein ligase HACE1</fullName>
    </submittedName>
</protein>
<feature type="region of interest" description="Disordered" evidence="1">
    <location>
        <begin position="189"/>
        <end position="208"/>
    </location>
</feature>
<dbReference type="Proteomes" id="UP000325081">
    <property type="component" value="Unassembled WGS sequence"/>
</dbReference>
<feature type="compositionally biased region" description="Acidic residues" evidence="1">
    <location>
        <begin position="196"/>
        <end position="207"/>
    </location>
</feature>
<comment type="caution">
    <text evidence="2">The sequence shown here is derived from an EMBL/GenBank/DDBJ whole genome shotgun (WGS) entry which is preliminary data.</text>
</comment>
<dbReference type="EMBL" id="BKCP01005383">
    <property type="protein sequence ID" value="GER37474.1"/>
    <property type="molecule type" value="Genomic_DNA"/>
</dbReference>
<accession>A0A5A7PXI5</accession>
<evidence type="ECO:0000313" key="2">
    <source>
        <dbReference type="EMBL" id="GER37474.1"/>
    </source>
</evidence>